<dbReference type="PRINTS" id="PR00625">
    <property type="entry name" value="JDOMAIN"/>
</dbReference>
<reference evidence="4" key="1">
    <citation type="submission" date="2016-09" db="EMBL/GenBank/DDBJ databases">
        <authorList>
            <person name="Jeantristanb JTB J.-T."/>
            <person name="Ricardo R."/>
        </authorList>
    </citation>
    <scope>NUCLEOTIDE SEQUENCE [LARGE SCALE GENOMIC DNA]</scope>
</reference>
<dbReference type="Pfam" id="PF23302">
    <property type="entry name" value="HTH_DNAJC9"/>
    <property type="match status" value="1"/>
</dbReference>
<dbReference type="PANTHER" id="PTHR44144:SF1">
    <property type="entry name" value="DNAJ HOMOLOG SUBFAMILY C MEMBER 9"/>
    <property type="match status" value="1"/>
</dbReference>
<keyword evidence="4" id="KW-1185">Reference proteome</keyword>
<dbReference type="CDD" id="cd06257">
    <property type="entry name" value="DnaJ"/>
    <property type="match status" value="1"/>
</dbReference>
<dbReference type="GO" id="GO:0005634">
    <property type="term" value="C:nucleus"/>
    <property type="evidence" value="ECO:0007669"/>
    <property type="project" value="TreeGrafter"/>
</dbReference>
<dbReference type="GO" id="GO:0031072">
    <property type="term" value="F:heat shock protein binding"/>
    <property type="evidence" value="ECO:0007669"/>
    <property type="project" value="TreeGrafter"/>
</dbReference>
<dbReference type="Proteomes" id="UP000198372">
    <property type="component" value="Unassembled WGS sequence"/>
</dbReference>
<dbReference type="Pfam" id="PF00226">
    <property type="entry name" value="DnaJ"/>
    <property type="match status" value="1"/>
</dbReference>
<feature type="region of interest" description="Disordered" evidence="1">
    <location>
        <begin position="289"/>
        <end position="339"/>
    </location>
</feature>
<sequence length="356" mass="39760">MDADPDPALAFWPNTLLDSIDLYATLKIARTATESEIKSSYRRQALLSHPDKLSAQATVSQIEASQLKFQQISYAYNVLKDEKRRKRYDETGRTDEGAGLGRSEDEWREYFKELWTGQVNAQTMDQFKKEYQGSEEELSDLYEAYDIHSGDLESISNHIMCSTIQDEPRFIALINQAIQQGQLKPCKKWTTSSKNVRARSTRIKKATQEANEAEAYAKELGVHDQLYNTSSASVAAGKGNKEGGVKGKGKAKGNSKTEEEVDGDLDGLKALIQGRQANRMESLMESLEAKYGAGVGKKNKGNKRSAKEDAEDEDEGEHKKKRGKKKVAEEEMSEEDFLKARAAIDARAAKAKSKNK</sequence>
<evidence type="ECO:0000313" key="4">
    <source>
        <dbReference type="Proteomes" id="UP000198372"/>
    </source>
</evidence>
<dbReference type="EMBL" id="FMSP01000004">
    <property type="protein sequence ID" value="SCV68970.1"/>
    <property type="molecule type" value="Genomic_DNA"/>
</dbReference>
<evidence type="ECO:0000313" key="3">
    <source>
        <dbReference type="EMBL" id="SCV68970.1"/>
    </source>
</evidence>
<dbReference type="SUPFAM" id="SSF46565">
    <property type="entry name" value="Chaperone J-domain"/>
    <property type="match status" value="1"/>
</dbReference>
<dbReference type="InterPro" id="IPR052594">
    <property type="entry name" value="J_domain-containing_protein"/>
</dbReference>
<dbReference type="AlphaFoldDB" id="A0A238F4T4"/>
<dbReference type="InterPro" id="IPR001623">
    <property type="entry name" value="DnaJ_domain"/>
</dbReference>
<dbReference type="PROSITE" id="PS00636">
    <property type="entry name" value="DNAJ_1"/>
    <property type="match status" value="1"/>
</dbReference>
<evidence type="ECO:0000259" key="2">
    <source>
        <dbReference type="PROSITE" id="PS50076"/>
    </source>
</evidence>
<dbReference type="OrthoDB" id="110024at2759"/>
<proteinExistence type="predicted"/>
<name>A0A238F4T4_9BASI</name>
<dbReference type="InterPro" id="IPR036869">
    <property type="entry name" value="J_dom_sf"/>
</dbReference>
<feature type="domain" description="J" evidence="2">
    <location>
        <begin position="21"/>
        <end position="92"/>
    </location>
</feature>
<dbReference type="SMART" id="SM00271">
    <property type="entry name" value="DnaJ"/>
    <property type="match status" value="1"/>
</dbReference>
<dbReference type="InterPro" id="IPR056453">
    <property type="entry name" value="HTH_DNAJC9"/>
</dbReference>
<evidence type="ECO:0000256" key="1">
    <source>
        <dbReference type="SAM" id="MobiDB-lite"/>
    </source>
</evidence>
<dbReference type="Gene3D" id="1.10.287.110">
    <property type="entry name" value="DnaJ domain"/>
    <property type="match status" value="1"/>
</dbReference>
<dbReference type="STRING" id="269621.A0A238F4T4"/>
<accession>A0A238F4T4</accession>
<dbReference type="PANTHER" id="PTHR44144">
    <property type="entry name" value="DNAJ HOMOLOG SUBFAMILY C MEMBER 9"/>
    <property type="match status" value="1"/>
</dbReference>
<dbReference type="PROSITE" id="PS50076">
    <property type="entry name" value="DNAJ_2"/>
    <property type="match status" value="1"/>
</dbReference>
<dbReference type="GO" id="GO:0005737">
    <property type="term" value="C:cytoplasm"/>
    <property type="evidence" value="ECO:0007669"/>
    <property type="project" value="TreeGrafter"/>
</dbReference>
<gene>
    <name evidence="3" type="ORF">BQ2448_1990</name>
</gene>
<protein>
    <submittedName>
        <fullName evidence="3">BQ2448_1990 protein</fullName>
    </submittedName>
</protein>
<dbReference type="InterPro" id="IPR018253">
    <property type="entry name" value="DnaJ_domain_CS"/>
</dbReference>
<feature type="region of interest" description="Disordered" evidence="1">
    <location>
        <begin position="233"/>
        <end position="262"/>
    </location>
</feature>
<organism evidence="3 4">
    <name type="scientific">Microbotryum intermedium</name>
    <dbReference type="NCBI Taxonomy" id="269621"/>
    <lineage>
        <taxon>Eukaryota</taxon>
        <taxon>Fungi</taxon>
        <taxon>Dikarya</taxon>
        <taxon>Basidiomycota</taxon>
        <taxon>Pucciniomycotina</taxon>
        <taxon>Microbotryomycetes</taxon>
        <taxon>Microbotryales</taxon>
        <taxon>Microbotryaceae</taxon>
        <taxon>Microbotryum</taxon>
    </lineage>
</organism>